<comment type="subcellular location">
    <subcellularLocation>
        <location evidence="1">Cellular thylakoid membrane</location>
        <topology evidence="1">Peripheral membrane protein</topology>
        <orientation evidence="1">Cytoplasmic side</orientation>
    </subcellularLocation>
</comment>
<name>A0A563W541_9CYAN</name>
<evidence type="ECO:0000313" key="10">
    <source>
        <dbReference type="EMBL" id="VEP18785.1"/>
    </source>
</evidence>
<evidence type="ECO:0000256" key="3">
    <source>
        <dbReference type="ARBA" id="ARBA00022549"/>
    </source>
</evidence>
<gene>
    <name evidence="10" type="primary">cpcC</name>
    <name evidence="10" type="ORF">H1P_900009</name>
</gene>
<evidence type="ECO:0000259" key="9">
    <source>
        <dbReference type="PROSITE" id="PS51445"/>
    </source>
</evidence>
<evidence type="ECO:0000256" key="6">
    <source>
        <dbReference type="ARBA" id="ARBA00023136"/>
    </source>
</evidence>
<keyword evidence="4 7" id="KW-0605">Phycobilisome</keyword>
<dbReference type="InterPro" id="IPR016470">
    <property type="entry name" value="Phycobilisome"/>
</dbReference>
<evidence type="ECO:0000256" key="1">
    <source>
        <dbReference type="ARBA" id="ARBA00004445"/>
    </source>
</evidence>
<comment type="similarity">
    <text evidence="7">Belongs to the phycobilisome linker protein family.</text>
</comment>
<dbReference type="PIRSF" id="PIRSF005898">
    <property type="entry name" value="Phycobilisome_CpeC/CpcI"/>
    <property type="match status" value="1"/>
</dbReference>
<dbReference type="Pfam" id="PF00427">
    <property type="entry name" value="PBS_linker_poly"/>
    <property type="match status" value="1"/>
</dbReference>
<evidence type="ECO:0000256" key="5">
    <source>
        <dbReference type="ARBA" id="ARBA00023078"/>
    </source>
</evidence>
<feature type="domain" description="PBS-linker" evidence="9">
    <location>
        <begin position="1"/>
        <end position="170"/>
    </location>
</feature>
<dbReference type="InterPro" id="IPR038255">
    <property type="entry name" value="PBS_linker_sf"/>
</dbReference>
<dbReference type="GO" id="GO:0030089">
    <property type="term" value="C:phycobilisome"/>
    <property type="evidence" value="ECO:0007669"/>
    <property type="project" value="UniProtKB-UniRule"/>
</dbReference>
<dbReference type="SMART" id="SM01094">
    <property type="entry name" value="CpcD"/>
    <property type="match status" value="1"/>
</dbReference>
<dbReference type="PROSITE" id="PS51445">
    <property type="entry name" value="PBS_LINKER"/>
    <property type="match status" value="1"/>
</dbReference>
<dbReference type="RefSeq" id="WP_144868259.1">
    <property type="nucleotide sequence ID" value="NZ_LR213848.1"/>
</dbReference>
<proteinExistence type="inferred from homology"/>
<dbReference type="AlphaFoldDB" id="A0A563W541"/>
<reference evidence="10 11" key="1">
    <citation type="submission" date="2019-01" db="EMBL/GenBank/DDBJ databases">
        <authorList>
            <person name="Brito A."/>
        </authorList>
    </citation>
    <scope>NUCLEOTIDE SEQUENCE [LARGE SCALE GENOMIC DNA]</scope>
    <source>
        <strain evidence="10">1</strain>
    </source>
</reference>
<dbReference type="PROSITE" id="PS51441">
    <property type="entry name" value="CPCD_LIKE"/>
    <property type="match status" value="1"/>
</dbReference>
<keyword evidence="3" id="KW-0042">Antenna complex</keyword>
<organism evidence="10 11">
    <name type="scientific">Hyella patelloides LEGE 07179</name>
    <dbReference type="NCBI Taxonomy" id="945734"/>
    <lineage>
        <taxon>Bacteria</taxon>
        <taxon>Bacillati</taxon>
        <taxon>Cyanobacteriota</taxon>
        <taxon>Cyanophyceae</taxon>
        <taxon>Pleurocapsales</taxon>
        <taxon>Hyellaceae</taxon>
        <taxon>Hyella</taxon>
    </lineage>
</organism>
<dbReference type="PANTHER" id="PTHR34011">
    <property type="entry name" value="PHYCOBILISOME 32.1 KDA LINKER POLYPEPTIDE, PHYCOCYANIN-ASSOCIATED, ROD 2-RELATED"/>
    <property type="match status" value="1"/>
</dbReference>
<dbReference type="InterPro" id="IPR001297">
    <property type="entry name" value="PBS_linker_dom"/>
</dbReference>
<dbReference type="EMBL" id="CAACVJ010000699">
    <property type="protein sequence ID" value="VEP18785.1"/>
    <property type="molecule type" value="Genomic_DNA"/>
</dbReference>
<evidence type="ECO:0000313" key="11">
    <source>
        <dbReference type="Proteomes" id="UP000320055"/>
    </source>
</evidence>
<keyword evidence="6" id="KW-0472">Membrane</keyword>
<dbReference type="GO" id="GO:0031676">
    <property type="term" value="C:plasma membrane-derived thylakoid membrane"/>
    <property type="evidence" value="ECO:0007669"/>
    <property type="project" value="UniProtKB-SubCell"/>
</dbReference>
<keyword evidence="11" id="KW-1185">Reference proteome</keyword>
<evidence type="ECO:0000256" key="7">
    <source>
        <dbReference type="PROSITE-ProRule" id="PRU00775"/>
    </source>
</evidence>
<evidence type="ECO:0000259" key="8">
    <source>
        <dbReference type="PROSITE" id="PS51441"/>
    </source>
</evidence>
<dbReference type="Proteomes" id="UP000320055">
    <property type="component" value="Unassembled WGS sequence"/>
</dbReference>
<feature type="domain" description="CpcD-like" evidence="8">
    <location>
        <begin position="202"/>
        <end position="252"/>
    </location>
</feature>
<dbReference type="GO" id="GO:0015979">
    <property type="term" value="P:photosynthesis"/>
    <property type="evidence" value="ECO:0007669"/>
    <property type="project" value="UniProtKB-KW"/>
</dbReference>
<dbReference type="PANTHER" id="PTHR34011:SF6">
    <property type="entry name" value="PHYCOBILIPROTEIN APCE"/>
    <property type="match status" value="1"/>
</dbReference>
<keyword evidence="2" id="KW-0602">Photosynthesis</keyword>
<evidence type="ECO:0000256" key="2">
    <source>
        <dbReference type="ARBA" id="ARBA00022531"/>
    </source>
</evidence>
<evidence type="ECO:0000256" key="4">
    <source>
        <dbReference type="ARBA" id="ARBA00022738"/>
    </source>
</evidence>
<sequence>MSLWVQTTDAVELRPNFTEDDLQTVIRAVYKQVLGNAYLLESDRLVNAESLLRNGDITVRGFVRLVGQSELYQSQFFENSSQYRFIELNCKHFLGRAPQDQVEISRHVLIYNEQGYEADINYYIDSVEYTAAFGENTVPYPRNTSSQVGSKNVDFNRTFSLFRGDATSDSGKSARLISDLASNLPSKITAPAKRSGNVSNTGKRFRIATQKAGSGNNYRRSNFTYEVGYAQLSQKIQNIQRMGGKILSITEVTN</sequence>
<dbReference type="Gene3D" id="1.10.3130.20">
    <property type="entry name" value="Phycobilisome linker domain"/>
    <property type="match status" value="1"/>
</dbReference>
<dbReference type="InterPro" id="IPR008213">
    <property type="entry name" value="CpcD-like_dom"/>
</dbReference>
<keyword evidence="5" id="KW-0793">Thylakoid</keyword>
<accession>A0A563W541</accession>
<dbReference type="Pfam" id="PF01383">
    <property type="entry name" value="CpcD"/>
    <property type="match status" value="1"/>
</dbReference>
<protein>
    <submittedName>
        <fullName evidence="10">Phycobilisome 32.1 kDa linker polypeptide, phycocyanin-associated, rod</fullName>
    </submittedName>
</protein>
<dbReference type="OrthoDB" id="420396at2"/>